<reference evidence="1" key="1">
    <citation type="submission" date="2022-10" db="EMBL/GenBank/DDBJ databases">
        <title>Complete Genome of Trichothecium roseum strain YXFP-22015, a Plant Pathogen Isolated from Citrus.</title>
        <authorList>
            <person name="Wang Y."/>
            <person name="Zhu L."/>
        </authorList>
    </citation>
    <scope>NUCLEOTIDE SEQUENCE</scope>
    <source>
        <strain evidence="1">YXFP-22015</strain>
    </source>
</reference>
<sequence>MASLTPFRSSLTRSATTITTTATRTTTLTATTCQSMIGRAPFSTTTPLSAKTFKPNRLPSRVIPAYPYGPSQVYKQSDRGLYGGARIQFGNNVSDEHSVKTRRFWRPNVHVKVYRSPALGGANVKVRLTLRVLKTIAREGGLENYLLKDKPARIKEMGPSGWKLRWLLMQTRAVQLRFNEERARLGLDRKPLVDNDDVVQYAMDHATPGPLSQRSRRTLGEIERLEAMEFVIGDESLAGVEGVQVLTQEAEAKLLRENEIKQTGKGRQALSA</sequence>
<accession>A0ACC0UW44</accession>
<evidence type="ECO:0000313" key="2">
    <source>
        <dbReference type="Proteomes" id="UP001163324"/>
    </source>
</evidence>
<protein>
    <submittedName>
        <fullName evidence="1">Uncharacterized protein</fullName>
    </submittedName>
</protein>
<dbReference type="Proteomes" id="UP001163324">
    <property type="component" value="Chromosome 6"/>
</dbReference>
<dbReference type="EMBL" id="CM047945">
    <property type="protein sequence ID" value="KAI9898194.1"/>
    <property type="molecule type" value="Genomic_DNA"/>
</dbReference>
<name>A0ACC0UW44_9HYPO</name>
<evidence type="ECO:0000313" key="1">
    <source>
        <dbReference type="EMBL" id="KAI9898194.1"/>
    </source>
</evidence>
<proteinExistence type="predicted"/>
<organism evidence="1 2">
    <name type="scientific">Trichothecium roseum</name>
    <dbReference type="NCBI Taxonomy" id="47278"/>
    <lineage>
        <taxon>Eukaryota</taxon>
        <taxon>Fungi</taxon>
        <taxon>Dikarya</taxon>
        <taxon>Ascomycota</taxon>
        <taxon>Pezizomycotina</taxon>
        <taxon>Sordariomycetes</taxon>
        <taxon>Hypocreomycetidae</taxon>
        <taxon>Hypocreales</taxon>
        <taxon>Hypocreales incertae sedis</taxon>
        <taxon>Trichothecium</taxon>
    </lineage>
</organism>
<gene>
    <name evidence="1" type="ORF">N3K66_006554</name>
</gene>
<keyword evidence="2" id="KW-1185">Reference proteome</keyword>
<comment type="caution">
    <text evidence="1">The sequence shown here is derived from an EMBL/GenBank/DDBJ whole genome shotgun (WGS) entry which is preliminary data.</text>
</comment>